<dbReference type="AlphaFoldDB" id="A0A022RDE8"/>
<organism evidence="2 3">
    <name type="scientific">Erythranthe guttata</name>
    <name type="common">Yellow monkey flower</name>
    <name type="synonym">Mimulus guttatus</name>
    <dbReference type="NCBI Taxonomy" id="4155"/>
    <lineage>
        <taxon>Eukaryota</taxon>
        <taxon>Viridiplantae</taxon>
        <taxon>Streptophyta</taxon>
        <taxon>Embryophyta</taxon>
        <taxon>Tracheophyta</taxon>
        <taxon>Spermatophyta</taxon>
        <taxon>Magnoliopsida</taxon>
        <taxon>eudicotyledons</taxon>
        <taxon>Gunneridae</taxon>
        <taxon>Pentapetalae</taxon>
        <taxon>asterids</taxon>
        <taxon>lamiids</taxon>
        <taxon>Lamiales</taxon>
        <taxon>Phrymaceae</taxon>
        <taxon>Erythranthe</taxon>
    </lineage>
</organism>
<dbReference type="PANTHER" id="PTHR31260:SF28">
    <property type="entry name" value="CYSTATIN DOMAIN PROTEIN"/>
    <property type="match status" value="1"/>
</dbReference>
<protein>
    <recommendedName>
        <fullName evidence="4">Cystatin domain-containing protein</fullName>
    </recommendedName>
</protein>
<dbReference type="KEGG" id="egt:105958645"/>
<evidence type="ECO:0000256" key="1">
    <source>
        <dbReference type="SAM" id="Coils"/>
    </source>
</evidence>
<keyword evidence="1" id="KW-0175">Coiled coil</keyword>
<accession>A0A022RDE8</accession>
<evidence type="ECO:0008006" key="4">
    <source>
        <dbReference type="Google" id="ProtNLM"/>
    </source>
</evidence>
<dbReference type="EMBL" id="KI630583">
    <property type="protein sequence ID" value="EYU36915.1"/>
    <property type="molecule type" value="Genomic_DNA"/>
</dbReference>
<dbReference type="SUPFAM" id="SSF54403">
    <property type="entry name" value="Cystatin/monellin"/>
    <property type="match status" value="1"/>
</dbReference>
<dbReference type="InterPro" id="IPR006462">
    <property type="entry name" value="MS5"/>
</dbReference>
<reference evidence="2 3" key="1">
    <citation type="journal article" date="2013" name="Proc. Natl. Acad. Sci. U.S.A.">
        <title>Fine-scale variation in meiotic recombination in Mimulus inferred from population shotgun sequencing.</title>
        <authorList>
            <person name="Hellsten U."/>
            <person name="Wright K.M."/>
            <person name="Jenkins J."/>
            <person name="Shu S."/>
            <person name="Yuan Y."/>
            <person name="Wessler S.R."/>
            <person name="Schmutz J."/>
            <person name="Willis J.H."/>
            <person name="Rokhsar D.S."/>
        </authorList>
    </citation>
    <scope>NUCLEOTIDE SEQUENCE [LARGE SCALE GENOMIC DNA]</scope>
    <source>
        <strain evidence="3">cv. DUN x IM62</strain>
    </source>
</reference>
<dbReference type="Gene3D" id="3.10.450.10">
    <property type="match status" value="1"/>
</dbReference>
<evidence type="ECO:0000313" key="3">
    <source>
        <dbReference type="Proteomes" id="UP000030748"/>
    </source>
</evidence>
<name>A0A022RDE8_ERYGU</name>
<feature type="coiled-coil region" evidence="1">
    <location>
        <begin position="26"/>
        <end position="85"/>
    </location>
</feature>
<keyword evidence="3" id="KW-1185">Reference proteome</keyword>
<gene>
    <name evidence="2" type="ORF">MIMGU_mgv1a014134mg</name>
</gene>
<dbReference type="PANTHER" id="PTHR31260">
    <property type="entry name" value="CYSTATIN/MONELLIN SUPERFAMILY PROTEIN"/>
    <property type="match status" value="1"/>
</dbReference>
<dbReference type="PhylomeDB" id="A0A022RDE8"/>
<dbReference type="InterPro" id="IPR046350">
    <property type="entry name" value="Cystatin_sf"/>
</dbReference>
<evidence type="ECO:0000313" key="2">
    <source>
        <dbReference type="EMBL" id="EYU36915.1"/>
    </source>
</evidence>
<dbReference type="Proteomes" id="UP000030748">
    <property type="component" value="Unassembled WGS sequence"/>
</dbReference>
<proteinExistence type="predicted"/>
<sequence length="199" mass="23268">MTFRGSTGGGIKVSILHGGDSVMEKYPETKKRINKMRKQLEKFEVENPEQRNRITKIRRHLDKLINKLEEEDEEKEEEVLDEISNCYWKPDVQPTPIRRRLSDMVLYDRRDSTASTYPNRMRLLKNTAKLAIGYFNKQSPIRYSVLDLVRATQHVCAGRYFRLTFTAKPEGSEETETFEAKVCYRIGQIDVDFVKIVAT</sequence>